<reference evidence="2 3" key="1">
    <citation type="submission" date="2015-10" db="EMBL/GenBank/DDBJ databases">
        <title>Genome analyses suggest a sexual origin of heterokaryosis in a supposedly ancient asexual fungus.</title>
        <authorList>
            <person name="Ropars J."/>
            <person name="Sedzielewska K."/>
            <person name="Noel J."/>
            <person name="Charron P."/>
            <person name="Farinelli L."/>
            <person name="Marton T."/>
            <person name="Kruger M."/>
            <person name="Pelin A."/>
            <person name="Brachmann A."/>
            <person name="Corradi N."/>
        </authorList>
    </citation>
    <scope>NUCLEOTIDE SEQUENCE [LARGE SCALE GENOMIC DNA]</scope>
    <source>
        <strain evidence="2 3">A4</strain>
    </source>
</reference>
<feature type="non-terminal residue" evidence="2">
    <location>
        <position position="1"/>
    </location>
</feature>
<evidence type="ECO:0000256" key="1">
    <source>
        <dbReference type="SAM" id="SignalP"/>
    </source>
</evidence>
<feature type="chain" id="PRO_5014183712" evidence="1">
    <location>
        <begin position="20"/>
        <end position="80"/>
    </location>
</feature>
<feature type="signal peptide" evidence="1">
    <location>
        <begin position="1"/>
        <end position="19"/>
    </location>
</feature>
<dbReference type="EMBL" id="LLXI01005457">
    <property type="protein sequence ID" value="PKY61514.1"/>
    <property type="molecule type" value="Genomic_DNA"/>
</dbReference>
<organism evidence="2 3">
    <name type="scientific">Rhizophagus irregularis</name>
    <dbReference type="NCBI Taxonomy" id="588596"/>
    <lineage>
        <taxon>Eukaryota</taxon>
        <taxon>Fungi</taxon>
        <taxon>Fungi incertae sedis</taxon>
        <taxon>Mucoromycota</taxon>
        <taxon>Glomeromycotina</taxon>
        <taxon>Glomeromycetes</taxon>
        <taxon>Glomerales</taxon>
        <taxon>Glomeraceae</taxon>
        <taxon>Rhizophagus</taxon>
    </lineage>
</organism>
<dbReference type="Proteomes" id="UP000234323">
    <property type="component" value="Unassembled WGS sequence"/>
</dbReference>
<comment type="caution">
    <text evidence="2">The sequence shown here is derived from an EMBL/GenBank/DDBJ whole genome shotgun (WGS) entry which is preliminary data.</text>
</comment>
<evidence type="ECO:0000313" key="2">
    <source>
        <dbReference type="EMBL" id="PKY61514.1"/>
    </source>
</evidence>
<keyword evidence="3" id="KW-1185">Reference proteome</keyword>
<name>A0A2I1HRI7_9GLOM</name>
<dbReference type="AlphaFoldDB" id="A0A2I1HRI7"/>
<proteinExistence type="predicted"/>
<sequence length="80" mass="9055">TGLFLWIWISISYSSTTISRPKSLILYGETRCGNPPGLFGRPSNIMVVISNDKWSKYEVYDIIAICVPSALISGSFWHWL</sequence>
<protein>
    <submittedName>
        <fullName evidence="2">Uncharacterized protein</fullName>
    </submittedName>
</protein>
<gene>
    <name evidence="2" type="ORF">RhiirA4_486590</name>
</gene>
<accession>A0A2I1HRI7</accession>
<evidence type="ECO:0000313" key="3">
    <source>
        <dbReference type="Proteomes" id="UP000234323"/>
    </source>
</evidence>
<keyword evidence="1" id="KW-0732">Signal</keyword>